<feature type="region of interest" description="Disordered" evidence="1">
    <location>
        <begin position="36"/>
        <end position="62"/>
    </location>
</feature>
<sequence length="133" mass="14382">MTPFTYDAGCMRTPPNTCLTLPYMLPLRTSPWQVPLPSAPASSATATAGVTPPHPEEPQPGPFLDTVVGRRCWDMEDDVSLNLKSLRILGKDPRWAWHTVGQSRSPLTSHALIVVVSGGRGRLIPVLVGVMLA</sequence>
<organism evidence="2 3">
    <name type="scientific">Paratrimastix pyriformis</name>
    <dbReference type="NCBI Taxonomy" id="342808"/>
    <lineage>
        <taxon>Eukaryota</taxon>
        <taxon>Metamonada</taxon>
        <taxon>Preaxostyla</taxon>
        <taxon>Paratrimastigidae</taxon>
        <taxon>Paratrimastix</taxon>
    </lineage>
</organism>
<dbReference type="Proteomes" id="UP001141327">
    <property type="component" value="Unassembled WGS sequence"/>
</dbReference>
<dbReference type="EMBL" id="JAPMOS010000038">
    <property type="protein sequence ID" value="KAJ4457840.1"/>
    <property type="molecule type" value="Genomic_DNA"/>
</dbReference>
<protein>
    <submittedName>
        <fullName evidence="2">Uncharacterized protein</fullName>
    </submittedName>
</protein>
<comment type="caution">
    <text evidence="2">The sequence shown here is derived from an EMBL/GenBank/DDBJ whole genome shotgun (WGS) entry which is preliminary data.</text>
</comment>
<gene>
    <name evidence="2" type="ORF">PAPYR_6513</name>
</gene>
<evidence type="ECO:0000256" key="1">
    <source>
        <dbReference type="SAM" id="MobiDB-lite"/>
    </source>
</evidence>
<feature type="compositionally biased region" description="Low complexity" evidence="1">
    <location>
        <begin position="36"/>
        <end position="51"/>
    </location>
</feature>
<name>A0ABQ8UEY6_9EUKA</name>
<evidence type="ECO:0000313" key="3">
    <source>
        <dbReference type="Proteomes" id="UP001141327"/>
    </source>
</evidence>
<proteinExistence type="predicted"/>
<accession>A0ABQ8UEY6</accession>
<reference evidence="2" key="1">
    <citation type="journal article" date="2022" name="bioRxiv">
        <title>Genomics of Preaxostyla Flagellates Illuminates Evolutionary Transitions and the Path Towards Mitochondrial Loss.</title>
        <authorList>
            <person name="Novak L.V.F."/>
            <person name="Treitli S.C."/>
            <person name="Pyrih J."/>
            <person name="Halakuc P."/>
            <person name="Pipaliya S.V."/>
            <person name="Vacek V."/>
            <person name="Brzon O."/>
            <person name="Soukal P."/>
            <person name="Eme L."/>
            <person name="Dacks J.B."/>
            <person name="Karnkowska A."/>
            <person name="Elias M."/>
            <person name="Hampl V."/>
        </authorList>
    </citation>
    <scope>NUCLEOTIDE SEQUENCE</scope>
    <source>
        <strain evidence="2">RCP-MX</strain>
    </source>
</reference>
<keyword evidence="3" id="KW-1185">Reference proteome</keyword>
<evidence type="ECO:0000313" key="2">
    <source>
        <dbReference type="EMBL" id="KAJ4457840.1"/>
    </source>
</evidence>